<feature type="transmembrane region" description="Helical" evidence="12">
    <location>
        <begin position="91"/>
        <end position="116"/>
    </location>
</feature>
<comment type="subcellular location">
    <subcellularLocation>
        <location evidence="1">Cell membrane</location>
        <topology evidence="1">Multi-pass membrane protein</topology>
    </subcellularLocation>
</comment>
<evidence type="ECO:0000256" key="6">
    <source>
        <dbReference type="ARBA" id="ARBA00022692"/>
    </source>
</evidence>
<evidence type="ECO:0000256" key="5">
    <source>
        <dbReference type="ARBA" id="ARBA00022617"/>
    </source>
</evidence>
<evidence type="ECO:0000256" key="11">
    <source>
        <dbReference type="ARBA" id="ARBA00023136"/>
    </source>
</evidence>
<dbReference type="PANTHER" id="PTHR30365">
    <property type="entry name" value="CYTOCHROME D UBIQUINOL OXIDASE"/>
    <property type="match status" value="1"/>
</dbReference>
<feature type="transmembrane region" description="Helical" evidence="12">
    <location>
        <begin position="123"/>
        <end position="144"/>
    </location>
</feature>
<evidence type="ECO:0000256" key="1">
    <source>
        <dbReference type="ARBA" id="ARBA00004651"/>
    </source>
</evidence>
<feature type="transmembrane region" description="Helical" evidence="12">
    <location>
        <begin position="373"/>
        <end position="395"/>
    </location>
</feature>
<evidence type="ECO:0000313" key="13">
    <source>
        <dbReference type="EMBL" id="CAB1128295.1"/>
    </source>
</evidence>
<dbReference type="GO" id="GO:0020037">
    <property type="term" value="F:heme binding"/>
    <property type="evidence" value="ECO:0007669"/>
    <property type="project" value="TreeGrafter"/>
</dbReference>
<comment type="similarity">
    <text evidence="2 12">Belongs to the cytochrome ubiquinol oxidase subunit 1 family.</text>
</comment>
<feature type="transmembrane region" description="Helical" evidence="12">
    <location>
        <begin position="415"/>
        <end position="437"/>
    </location>
</feature>
<organism evidence="13 14">
    <name type="scientific">Candidatus Hydrogenisulfobacillus filiaventi</name>
    <dbReference type="NCBI Taxonomy" id="2707344"/>
    <lineage>
        <taxon>Bacteria</taxon>
        <taxon>Bacillati</taxon>
        <taxon>Bacillota</taxon>
        <taxon>Clostridia</taxon>
        <taxon>Eubacteriales</taxon>
        <taxon>Clostridiales Family XVII. Incertae Sedis</taxon>
        <taxon>Candidatus Hydrogenisulfobacillus</taxon>
    </lineage>
</organism>
<evidence type="ECO:0000313" key="14">
    <source>
        <dbReference type="Proteomes" id="UP000503399"/>
    </source>
</evidence>
<keyword evidence="13" id="KW-0560">Oxidoreductase</keyword>
<dbReference type="PANTHER" id="PTHR30365:SF15">
    <property type="entry name" value="CYTOCHROME BD UBIQUINOL OXIDASE SUBUNIT 1"/>
    <property type="match status" value="1"/>
</dbReference>
<name>A0A6F8ZEX1_9FIRM</name>
<evidence type="ECO:0000256" key="9">
    <source>
        <dbReference type="ARBA" id="ARBA00022989"/>
    </source>
</evidence>
<dbReference type="GO" id="GO:0016682">
    <property type="term" value="F:oxidoreductase activity, acting on diphenols and related substances as donors, oxygen as acceptor"/>
    <property type="evidence" value="ECO:0007669"/>
    <property type="project" value="TreeGrafter"/>
</dbReference>
<evidence type="ECO:0000256" key="2">
    <source>
        <dbReference type="ARBA" id="ARBA00009819"/>
    </source>
</evidence>
<proteinExistence type="inferred from homology"/>
<dbReference type="PIRSF" id="PIRSF006446">
    <property type="entry name" value="Cyt_quinol_oxidase_1"/>
    <property type="match status" value="1"/>
</dbReference>
<keyword evidence="10 12" id="KW-0408">Iron</keyword>
<feature type="transmembrane region" description="Helical" evidence="12">
    <location>
        <begin position="15"/>
        <end position="33"/>
    </location>
</feature>
<keyword evidence="11 12" id="KW-0472">Membrane</keyword>
<keyword evidence="7 12" id="KW-0479">Metal-binding</keyword>
<evidence type="ECO:0000256" key="12">
    <source>
        <dbReference type="PIRNR" id="PIRNR006446"/>
    </source>
</evidence>
<keyword evidence="14" id="KW-1185">Reference proteome</keyword>
<dbReference type="GO" id="GO:0009055">
    <property type="term" value="F:electron transfer activity"/>
    <property type="evidence" value="ECO:0007669"/>
    <property type="project" value="UniProtKB-UniRule"/>
</dbReference>
<dbReference type="EMBL" id="LR778114">
    <property type="protein sequence ID" value="CAB1128295.1"/>
    <property type="molecule type" value="Genomic_DNA"/>
</dbReference>
<feature type="transmembrane region" description="Helical" evidence="12">
    <location>
        <begin position="217"/>
        <end position="235"/>
    </location>
</feature>
<evidence type="ECO:0000256" key="8">
    <source>
        <dbReference type="ARBA" id="ARBA00022982"/>
    </source>
</evidence>
<evidence type="ECO:0000256" key="10">
    <source>
        <dbReference type="ARBA" id="ARBA00023004"/>
    </source>
</evidence>
<dbReference type="Pfam" id="PF01654">
    <property type="entry name" value="Cyt_bd_oxida_I"/>
    <property type="match status" value="1"/>
</dbReference>
<dbReference type="GO" id="GO:0046872">
    <property type="term" value="F:metal ion binding"/>
    <property type="evidence" value="ECO:0007669"/>
    <property type="project" value="UniProtKB-UniRule"/>
</dbReference>
<accession>A0A6F8ZEX1</accession>
<keyword evidence="8 12" id="KW-0249">Electron transport</keyword>
<keyword evidence="5 12" id="KW-0349">Heme</keyword>
<protein>
    <submittedName>
        <fullName evidence="13">Cytochrome bb' ubiquinol oxidase (Subunit I)</fullName>
        <ecNumber evidence="13">1.10.3.-</ecNumber>
    </submittedName>
</protein>
<feature type="transmembrane region" description="Helical" evidence="12">
    <location>
        <begin position="329"/>
        <end position="352"/>
    </location>
</feature>
<keyword evidence="6 12" id="KW-0812">Transmembrane</keyword>
<evidence type="ECO:0000256" key="3">
    <source>
        <dbReference type="ARBA" id="ARBA00022448"/>
    </source>
</evidence>
<gene>
    <name evidence="13" type="primary">cydA</name>
    <name evidence="13" type="ORF">R50_0789</name>
</gene>
<dbReference type="AlphaFoldDB" id="A0A6F8ZEX1"/>
<reference evidence="13 14" key="1">
    <citation type="submission" date="2020-02" db="EMBL/GenBank/DDBJ databases">
        <authorList>
            <person name="Hogendoorn C."/>
        </authorList>
    </citation>
    <scope>NUCLEOTIDE SEQUENCE [LARGE SCALE GENOMIC DNA]</scope>
    <source>
        <strain evidence="13">R501</strain>
    </source>
</reference>
<dbReference type="KEGG" id="hfv:R50_0789"/>
<dbReference type="Proteomes" id="UP000503399">
    <property type="component" value="Chromosome"/>
</dbReference>
<dbReference type="EC" id="1.10.3.-" evidence="13"/>
<sequence>MTQLGLARLQLGVTTIYHFLFVPLTIGLSFLIAIMETQYYRTRKGEYRQLAQYWGQLFLINFAIGVVTGILQEFQFGLDWADYSRFVGDIFGAPLAVEALMAFFLESAFIGIWVFGWDRVSRGVHLAAIWMVALGTSLSAFWILTANSFMQEPVGYVIVHHRAEMASFGAILTNPQLWVEFPHAVMASWVTASVFVLAISAFQILKGRSVEAFKHSFRIAAVVGAISTVLVIAIGDQMAAHLRTSQPMKLAAAEALWNSTGEHAPWKVFAIVNGATHKNTAVIQIPDLLSILAYKRLSGAIEGMNQVQAQYVKQYGPGNYIPPVAPVFYAFRVMILAGTLMLLLMWWGVFLLKGDRFLHRKRFLKLAEWSLPLPYLANISGWIMTEVGRQPWVVYGLLKTADGVSPPVSVPAADIAFSLITFTLVYGLMAGFAVYLFRKYADTDLGPVAHEEETGVPYTRVV</sequence>
<keyword evidence="9 12" id="KW-1133">Transmembrane helix</keyword>
<keyword evidence="3 12" id="KW-0813">Transport</keyword>
<feature type="transmembrane region" description="Helical" evidence="12">
    <location>
        <begin position="53"/>
        <end position="71"/>
    </location>
</feature>
<evidence type="ECO:0000256" key="7">
    <source>
        <dbReference type="ARBA" id="ARBA00022723"/>
    </source>
</evidence>
<keyword evidence="4 12" id="KW-1003">Cell membrane</keyword>
<dbReference type="InterPro" id="IPR002585">
    <property type="entry name" value="Cyt-d_ubiquinol_oxidase_su_1"/>
</dbReference>
<dbReference type="GO" id="GO:0070069">
    <property type="term" value="C:cytochrome complex"/>
    <property type="evidence" value="ECO:0007669"/>
    <property type="project" value="UniProtKB-UniRule"/>
</dbReference>
<feature type="transmembrane region" description="Helical" evidence="12">
    <location>
        <begin position="184"/>
        <end position="205"/>
    </location>
</feature>
<dbReference type="GO" id="GO:0005886">
    <property type="term" value="C:plasma membrane"/>
    <property type="evidence" value="ECO:0007669"/>
    <property type="project" value="UniProtKB-SubCell"/>
</dbReference>
<dbReference type="GO" id="GO:0019646">
    <property type="term" value="P:aerobic electron transport chain"/>
    <property type="evidence" value="ECO:0007669"/>
    <property type="project" value="InterPro"/>
</dbReference>
<evidence type="ECO:0000256" key="4">
    <source>
        <dbReference type="ARBA" id="ARBA00022475"/>
    </source>
</evidence>